<accession>A0A1G9R0Q5</accession>
<name>A0A1G9R0Q5_9PSEU</name>
<gene>
    <name evidence="2" type="ORF">SAMN04488074_117131</name>
</gene>
<evidence type="ECO:0000313" key="2">
    <source>
        <dbReference type="EMBL" id="SDM16856.1"/>
    </source>
</evidence>
<organism evidence="2 3">
    <name type="scientific">Lentzea albidocapillata subsp. violacea</name>
    <dbReference type="NCBI Taxonomy" id="128104"/>
    <lineage>
        <taxon>Bacteria</taxon>
        <taxon>Bacillati</taxon>
        <taxon>Actinomycetota</taxon>
        <taxon>Actinomycetes</taxon>
        <taxon>Pseudonocardiales</taxon>
        <taxon>Pseudonocardiaceae</taxon>
        <taxon>Lentzea</taxon>
    </lineage>
</organism>
<evidence type="ECO:0000256" key="1">
    <source>
        <dbReference type="SAM" id="Phobius"/>
    </source>
</evidence>
<keyword evidence="1" id="KW-0472">Membrane</keyword>
<evidence type="ECO:0000313" key="3">
    <source>
        <dbReference type="Proteomes" id="UP000199682"/>
    </source>
</evidence>
<dbReference type="Proteomes" id="UP000199682">
    <property type="component" value="Unassembled WGS sequence"/>
</dbReference>
<dbReference type="EMBL" id="FNET01000017">
    <property type="protein sequence ID" value="SDM16856.1"/>
    <property type="molecule type" value="Genomic_DNA"/>
</dbReference>
<protein>
    <submittedName>
        <fullName evidence="2">Uncharacterized protein</fullName>
    </submittedName>
</protein>
<sequence>MIILSITSPFAFVAYRLLRRRLASLFNALKSTGLLLNSHESTSKISGGIERLERVVDLSPVRWIGIFSASVAMTTWLYWRNLREGDLFNTLATTAADGSTNTAQLRDSWWANYHHHPLLAALCVFIGSIGVMYALRAGWLYLRLGFVLWATRKTTPEDLPIHYVPRWQDKSYGWSPVTGVLMLVYVSTINFGISMVSVFDMLRNEKWTLAVAGAFTLLGIVSNLTIIWTSIHRILAAHSAVGVRLRKELSDRTAPPTLTPEEAFFARQELATWRRIPVASFVGSAIKILPGLYALVQFARILFT</sequence>
<feature type="transmembrane region" description="Helical" evidence="1">
    <location>
        <begin position="118"/>
        <end position="142"/>
    </location>
</feature>
<keyword evidence="1" id="KW-0812">Transmembrane</keyword>
<reference evidence="3" key="1">
    <citation type="submission" date="2016-10" db="EMBL/GenBank/DDBJ databases">
        <authorList>
            <person name="Varghese N."/>
            <person name="Submissions S."/>
        </authorList>
    </citation>
    <scope>NUCLEOTIDE SEQUENCE [LARGE SCALE GENOMIC DNA]</scope>
    <source>
        <strain evidence="3">DSM 44796</strain>
    </source>
</reference>
<feature type="transmembrane region" description="Helical" evidence="1">
    <location>
        <begin position="172"/>
        <end position="195"/>
    </location>
</feature>
<feature type="transmembrane region" description="Helical" evidence="1">
    <location>
        <begin position="207"/>
        <end position="228"/>
    </location>
</feature>
<dbReference type="AlphaFoldDB" id="A0A1G9R0Q5"/>
<keyword evidence="1" id="KW-1133">Transmembrane helix</keyword>
<proteinExistence type="predicted"/>